<sequence length="211" mass="22953">MSERQFPGGQHDGNQYSGPWPSQLPTGSFPGMQPQPTVHKPTTIKVAFWLLIALAVLPLAFVPFEVQYFNESFPAILAQASARSRQPLPPGFAEQLLSVMVPFIWIIVIIVAAIEVLVALGIWTGRNWVRIVLTVFIGVGLLGSMFSLAVATMAPSIYSREYLSSGPLMLASYGLSVVQLAANAAILVLIWLPASNYFFAMSKAARAGYLR</sequence>
<feature type="transmembrane region" description="Helical" evidence="2">
    <location>
        <begin position="131"/>
        <end position="158"/>
    </location>
</feature>
<feature type="transmembrane region" description="Helical" evidence="2">
    <location>
        <begin position="46"/>
        <end position="64"/>
    </location>
</feature>
<proteinExistence type="predicted"/>
<gene>
    <name evidence="3" type="ORF">SPF06_03305</name>
</gene>
<keyword evidence="4" id="KW-1185">Reference proteome</keyword>
<accession>A0ABU5T2D9</accession>
<evidence type="ECO:0000256" key="1">
    <source>
        <dbReference type="SAM" id="MobiDB-lite"/>
    </source>
</evidence>
<feature type="transmembrane region" description="Helical" evidence="2">
    <location>
        <begin position="103"/>
        <end position="124"/>
    </location>
</feature>
<comment type="caution">
    <text evidence="3">The sequence shown here is derived from an EMBL/GenBank/DDBJ whole genome shotgun (WGS) entry which is preliminary data.</text>
</comment>
<evidence type="ECO:0000313" key="3">
    <source>
        <dbReference type="EMBL" id="MEA5453740.1"/>
    </source>
</evidence>
<evidence type="ECO:0000256" key="2">
    <source>
        <dbReference type="SAM" id="Phobius"/>
    </source>
</evidence>
<dbReference type="EMBL" id="JAYGGQ010000001">
    <property type="protein sequence ID" value="MEA5453740.1"/>
    <property type="molecule type" value="Genomic_DNA"/>
</dbReference>
<feature type="transmembrane region" description="Helical" evidence="2">
    <location>
        <begin position="170"/>
        <end position="192"/>
    </location>
</feature>
<evidence type="ECO:0000313" key="4">
    <source>
        <dbReference type="Proteomes" id="UP001304769"/>
    </source>
</evidence>
<protein>
    <submittedName>
        <fullName evidence="3">Uncharacterized protein</fullName>
    </submittedName>
</protein>
<organism evidence="3 4">
    <name type="scientific">Sinomonas terricola</name>
    <dbReference type="NCBI Taxonomy" id="3110330"/>
    <lineage>
        <taxon>Bacteria</taxon>
        <taxon>Bacillati</taxon>
        <taxon>Actinomycetota</taxon>
        <taxon>Actinomycetes</taxon>
        <taxon>Micrococcales</taxon>
        <taxon>Micrococcaceae</taxon>
        <taxon>Sinomonas</taxon>
    </lineage>
</organism>
<keyword evidence="2" id="KW-1133">Transmembrane helix</keyword>
<keyword evidence="2" id="KW-0472">Membrane</keyword>
<name>A0ABU5T2D9_9MICC</name>
<dbReference type="Proteomes" id="UP001304769">
    <property type="component" value="Unassembled WGS sequence"/>
</dbReference>
<dbReference type="RefSeq" id="WP_323277488.1">
    <property type="nucleotide sequence ID" value="NZ_JAYGGQ010000001.1"/>
</dbReference>
<feature type="region of interest" description="Disordered" evidence="1">
    <location>
        <begin position="1"/>
        <end position="20"/>
    </location>
</feature>
<reference evidence="3 4" key="1">
    <citation type="submission" date="2023-12" db="EMBL/GenBank/DDBJ databases">
        <title>Sinomonas terricola sp. nov, isolated from litchi orchard soil in Guangdong, PR China.</title>
        <authorList>
            <person name="Jiaxin W."/>
            <person name="Yang Z."/>
            <person name="Honghui Z."/>
        </authorList>
    </citation>
    <scope>NUCLEOTIDE SEQUENCE [LARGE SCALE GENOMIC DNA]</scope>
    <source>
        <strain evidence="3 4">JGH33</strain>
    </source>
</reference>
<keyword evidence="2" id="KW-0812">Transmembrane</keyword>